<dbReference type="PIRSF" id="PIRSF000103">
    <property type="entry name" value="HIBADH"/>
    <property type="match status" value="1"/>
</dbReference>
<dbReference type="OrthoDB" id="9777604at2"/>
<dbReference type="PANTHER" id="PTHR43060:SF15">
    <property type="entry name" value="3-HYDROXYISOBUTYRATE DEHYDROGENASE-LIKE 1, MITOCHONDRIAL-RELATED"/>
    <property type="match status" value="1"/>
</dbReference>
<dbReference type="PANTHER" id="PTHR43060">
    <property type="entry name" value="3-HYDROXYISOBUTYRATE DEHYDROGENASE-LIKE 1, MITOCHONDRIAL-RELATED"/>
    <property type="match status" value="1"/>
</dbReference>
<feature type="domain" description="6-phosphogluconate dehydrogenase NADP-binding" evidence="4">
    <location>
        <begin position="6"/>
        <end position="160"/>
    </location>
</feature>
<evidence type="ECO:0000256" key="3">
    <source>
        <dbReference type="PIRSR" id="PIRSR000103-1"/>
    </source>
</evidence>
<keyword evidence="2" id="KW-0520">NAD</keyword>
<dbReference type="InterPro" id="IPR006115">
    <property type="entry name" value="6PGDH_NADP-bd"/>
</dbReference>
<protein>
    <submittedName>
        <fullName evidence="6">2-hydroxy-3-oxopropionate reductase</fullName>
    </submittedName>
</protein>
<dbReference type="Gene3D" id="1.10.1040.10">
    <property type="entry name" value="N-(1-d-carboxylethyl)-l-norvaline Dehydrogenase, domain 2"/>
    <property type="match status" value="1"/>
</dbReference>
<evidence type="ECO:0000256" key="1">
    <source>
        <dbReference type="ARBA" id="ARBA00023002"/>
    </source>
</evidence>
<dbReference type="InterPro" id="IPR036291">
    <property type="entry name" value="NAD(P)-bd_dom_sf"/>
</dbReference>
<name>A0A226X328_CABSO</name>
<dbReference type="Pfam" id="PF14833">
    <property type="entry name" value="NAD_binding_11"/>
    <property type="match status" value="1"/>
</dbReference>
<reference evidence="7" key="1">
    <citation type="submission" date="2017-01" db="EMBL/GenBank/DDBJ databases">
        <title>Genome Analysis of Deinococcus marmoris KOPRI26562.</title>
        <authorList>
            <person name="Kim J.H."/>
            <person name="Oh H.-M."/>
        </authorList>
    </citation>
    <scope>NUCLEOTIDE SEQUENCE [LARGE SCALE GENOMIC DNA]</scope>
    <source>
        <strain evidence="7">PAMC 26633</strain>
    </source>
</reference>
<dbReference type="InterPro" id="IPR013328">
    <property type="entry name" value="6PGD_dom2"/>
</dbReference>
<dbReference type="InterPro" id="IPR029154">
    <property type="entry name" value="HIBADH-like_NADP-bd"/>
</dbReference>
<dbReference type="GO" id="GO:0016491">
    <property type="term" value="F:oxidoreductase activity"/>
    <property type="evidence" value="ECO:0007669"/>
    <property type="project" value="UniProtKB-KW"/>
</dbReference>
<dbReference type="EMBL" id="MTHB01000094">
    <property type="protein sequence ID" value="OXC77844.1"/>
    <property type="molecule type" value="Genomic_DNA"/>
</dbReference>
<dbReference type="SUPFAM" id="SSF48179">
    <property type="entry name" value="6-phosphogluconate dehydrogenase C-terminal domain-like"/>
    <property type="match status" value="1"/>
</dbReference>
<feature type="domain" description="3-hydroxyisobutyrate dehydrogenase-like NAD-binding" evidence="5">
    <location>
        <begin position="166"/>
        <end position="284"/>
    </location>
</feature>
<accession>A0A226X328</accession>
<organism evidence="6 7">
    <name type="scientific">Caballeronia sordidicola</name>
    <name type="common">Burkholderia sordidicola</name>
    <dbReference type="NCBI Taxonomy" id="196367"/>
    <lineage>
        <taxon>Bacteria</taxon>
        <taxon>Pseudomonadati</taxon>
        <taxon>Pseudomonadota</taxon>
        <taxon>Betaproteobacteria</taxon>
        <taxon>Burkholderiales</taxon>
        <taxon>Burkholderiaceae</taxon>
        <taxon>Caballeronia</taxon>
    </lineage>
</organism>
<comment type="caution">
    <text evidence="6">The sequence shown here is derived from an EMBL/GenBank/DDBJ whole genome shotgun (WGS) entry which is preliminary data.</text>
</comment>
<dbReference type="SUPFAM" id="SSF51735">
    <property type="entry name" value="NAD(P)-binding Rossmann-fold domains"/>
    <property type="match status" value="1"/>
</dbReference>
<keyword evidence="1" id="KW-0560">Oxidoreductase</keyword>
<dbReference type="Pfam" id="PF03446">
    <property type="entry name" value="NAD_binding_2"/>
    <property type="match status" value="1"/>
</dbReference>
<dbReference type="GO" id="GO:0050661">
    <property type="term" value="F:NADP binding"/>
    <property type="evidence" value="ECO:0007669"/>
    <property type="project" value="InterPro"/>
</dbReference>
<dbReference type="eggNOG" id="COG2084">
    <property type="taxonomic scope" value="Bacteria"/>
</dbReference>
<evidence type="ECO:0000313" key="7">
    <source>
        <dbReference type="Proteomes" id="UP000214720"/>
    </source>
</evidence>
<dbReference type="AlphaFoldDB" id="A0A226X328"/>
<evidence type="ECO:0000259" key="4">
    <source>
        <dbReference type="Pfam" id="PF03446"/>
    </source>
</evidence>
<dbReference type="Gene3D" id="3.40.50.720">
    <property type="entry name" value="NAD(P)-binding Rossmann-like Domain"/>
    <property type="match status" value="1"/>
</dbReference>
<proteinExistence type="predicted"/>
<dbReference type="RefSeq" id="WP_089161231.1">
    <property type="nucleotide sequence ID" value="NZ_MTHB01000094.1"/>
</dbReference>
<dbReference type="Proteomes" id="UP000214720">
    <property type="component" value="Unassembled WGS sequence"/>
</dbReference>
<evidence type="ECO:0000259" key="5">
    <source>
        <dbReference type="Pfam" id="PF14833"/>
    </source>
</evidence>
<dbReference type="InterPro" id="IPR015815">
    <property type="entry name" value="HIBADH-related"/>
</dbReference>
<sequence>MKHEVIAFLGTGLMGEPMARNLLAAGYGVRAWNRSKEKACALAEKGAVVCDTAADAAQGANVLICMLSDGPTCDAVVFNDKTVLAALTPGATVIVMSSIPVETAVEQSRMSAERGFRYLDAPVSGGQQGAIDATLAIMAGGELDTFEAARDLLGAMGRPVRVGPAGTGQQTKLANQLIVANTIAAVAEALLFAERGGADPAKVIEALAGGFADSPILRMHGRRMTDETFAPGGAAKYQLKDTRTALARARSLGLELPVAHVVDALFASMVDHGDGDLDHSALIREIRRENNLPVSRKDS</sequence>
<dbReference type="InterPro" id="IPR008927">
    <property type="entry name" value="6-PGluconate_DH-like_C_sf"/>
</dbReference>
<feature type="active site" evidence="3">
    <location>
        <position position="172"/>
    </location>
</feature>
<evidence type="ECO:0000256" key="2">
    <source>
        <dbReference type="ARBA" id="ARBA00023027"/>
    </source>
</evidence>
<dbReference type="GO" id="GO:0051287">
    <property type="term" value="F:NAD binding"/>
    <property type="evidence" value="ECO:0007669"/>
    <property type="project" value="InterPro"/>
</dbReference>
<evidence type="ECO:0000313" key="6">
    <source>
        <dbReference type="EMBL" id="OXC77844.1"/>
    </source>
</evidence>
<gene>
    <name evidence="6" type="ORF">BSU04_15245</name>
</gene>